<dbReference type="OrthoDB" id="192213at2759"/>
<reference evidence="3" key="2">
    <citation type="submission" date="2008-08" db="EMBL/GenBank/DDBJ databases">
        <authorList>
            <consortium name="Diatom Consortium"/>
            <person name="Grigoriev I."/>
            <person name="Grimwood J."/>
            <person name="Kuo A."/>
            <person name="Otillar R.P."/>
            <person name="Salamov A."/>
            <person name="Detter J.C."/>
            <person name="Lindquist E."/>
            <person name="Shapiro H."/>
            <person name="Lucas S."/>
            <person name="Glavina del Rio T."/>
            <person name="Pitluck S."/>
            <person name="Rokhsar D."/>
            <person name="Bowler C."/>
        </authorList>
    </citation>
    <scope>GENOME REANNOTATION</scope>
    <source>
        <strain evidence="3">CCAP 1055/1</strain>
    </source>
</reference>
<evidence type="ECO:0000313" key="3">
    <source>
        <dbReference type="Proteomes" id="UP000000759"/>
    </source>
</evidence>
<dbReference type="OMA" id="GSFWRER"/>
<keyword evidence="3" id="KW-1185">Reference proteome</keyword>
<evidence type="ECO:0000256" key="1">
    <source>
        <dbReference type="SAM" id="SignalP"/>
    </source>
</evidence>
<dbReference type="GeneID" id="7204663"/>
<accession>B5Y3T0</accession>
<dbReference type="InParanoid" id="B5Y3T0"/>
<dbReference type="AlphaFoldDB" id="B5Y3T0"/>
<reference evidence="2 3" key="1">
    <citation type="journal article" date="2008" name="Nature">
        <title>The Phaeodactylum genome reveals the evolutionary history of diatom genomes.</title>
        <authorList>
            <person name="Bowler C."/>
            <person name="Allen A.E."/>
            <person name="Badger J.H."/>
            <person name="Grimwood J."/>
            <person name="Jabbari K."/>
            <person name="Kuo A."/>
            <person name="Maheswari U."/>
            <person name="Martens C."/>
            <person name="Maumus F."/>
            <person name="Otillar R.P."/>
            <person name="Rayko E."/>
            <person name="Salamov A."/>
            <person name="Vandepoele K."/>
            <person name="Beszteri B."/>
            <person name="Gruber A."/>
            <person name="Heijde M."/>
            <person name="Katinka M."/>
            <person name="Mock T."/>
            <person name="Valentin K."/>
            <person name="Verret F."/>
            <person name="Berges J.A."/>
            <person name="Brownlee C."/>
            <person name="Cadoret J.P."/>
            <person name="Chiovitti A."/>
            <person name="Choi C.J."/>
            <person name="Coesel S."/>
            <person name="De Martino A."/>
            <person name="Detter J.C."/>
            <person name="Durkin C."/>
            <person name="Falciatore A."/>
            <person name="Fournet J."/>
            <person name="Haruta M."/>
            <person name="Huysman M.J."/>
            <person name="Jenkins B.D."/>
            <person name="Jiroutova K."/>
            <person name="Jorgensen R.E."/>
            <person name="Joubert Y."/>
            <person name="Kaplan A."/>
            <person name="Kroger N."/>
            <person name="Kroth P.G."/>
            <person name="La Roche J."/>
            <person name="Lindquist E."/>
            <person name="Lommer M."/>
            <person name="Martin-Jezequel V."/>
            <person name="Lopez P.J."/>
            <person name="Lucas S."/>
            <person name="Mangogna M."/>
            <person name="McGinnis K."/>
            <person name="Medlin L.K."/>
            <person name="Montsant A."/>
            <person name="Oudot-Le Secq M.P."/>
            <person name="Napoli C."/>
            <person name="Obornik M."/>
            <person name="Parker M.S."/>
            <person name="Petit J.L."/>
            <person name="Porcel B.M."/>
            <person name="Poulsen N."/>
            <person name="Robison M."/>
            <person name="Rychlewski L."/>
            <person name="Rynearson T.A."/>
            <person name="Schmutz J."/>
            <person name="Shapiro H."/>
            <person name="Siaut M."/>
            <person name="Stanley M."/>
            <person name="Sussman M.R."/>
            <person name="Taylor A.R."/>
            <person name="Vardi A."/>
            <person name="von Dassow P."/>
            <person name="Vyverman W."/>
            <person name="Willis A."/>
            <person name="Wyrwicz L.S."/>
            <person name="Rokhsar D.S."/>
            <person name="Weissenbach J."/>
            <person name="Armbrust E.V."/>
            <person name="Green B.R."/>
            <person name="Van de Peer Y."/>
            <person name="Grigoriev I.V."/>
        </authorList>
    </citation>
    <scope>NUCLEOTIDE SEQUENCE [LARGE SCALE GENOMIC DNA]</scope>
    <source>
        <strain evidence="2 3">CCAP 1055/1</strain>
    </source>
</reference>
<protein>
    <submittedName>
        <fullName evidence="2">Uncharacterized protein</fullName>
    </submittedName>
</protein>
<keyword evidence="1" id="KW-0732">Signal</keyword>
<dbReference type="EMBL" id="CP001141">
    <property type="protein sequence ID" value="ACI65181.1"/>
    <property type="molecule type" value="Genomic_DNA"/>
</dbReference>
<dbReference type="HOGENOM" id="CLU_916637_0_0_1"/>
<name>B5Y3T0_PHATC</name>
<dbReference type="PaxDb" id="2850-Phatr46792"/>
<dbReference type="eggNOG" id="ENOG502SNIM">
    <property type="taxonomic scope" value="Eukaryota"/>
</dbReference>
<evidence type="ECO:0000313" key="2">
    <source>
        <dbReference type="EMBL" id="ACI65181.1"/>
    </source>
</evidence>
<sequence>MKYQTNSALLIFAAVCHVSVDAVRNLRIVSPLQALTIPDPEVKEEITTARRHFLDRFKVGLEAESKARRELAEKKSEQLQADATAPDWAKQAASSVNRIRNADEKHIETAFDNAVAQFDRDRPSKKAAKNSNRYQFVGLINSASSKTPIMWYARKKPTNAKWSVRLVHADQAAIVKDLFNRGKVDIFARYENIGKASDETKGPIVESTYAVRERSWKNLWNTSPKHWITDSSGMYWRERRLRPGMYTDGKTVYESSYRYRDGRNGMHQRSTLDQFLSSKAFDDKGKQRILRRLKEDAPDVVLEE</sequence>
<dbReference type="RefSeq" id="XP_002185711.1">
    <property type="nucleotide sequence ID" value="XM_002185675.1"/>
</dbReference>
<proteinExistence type="predicted"/>
<dbReference type="Proteomes" id="UP000000759">
    <property type="component" value="Chromosome 11"/>
</dbReference>
<dbReference type="KEGG" id="pti:PHATR_46792"/>
<gene>
    <name evidence="2" type="ORF">PHATR_46792</name>
</gene>
<organism evidence="2 3">
    <name type="scientific">Phaeodactylum tricornutum (strain CCAP 1055/1)</name>
    <dbReference type="NCBI Taxonomy" id="556484"/>
    <lineage>
        <taxon>Eukaryota</taxon>
        <taxon>Sar</taxon>
        <taxon>Stramenopiles</taxon>
        <taxon>Ochrophyta</taxon>
        <taxon>Bacillariophyta</taxon>
        <taxon>Bacillariophyceae</taxon>
        <taxon>Bacillariophycidae</taxon>
        <taxon>Naviculales</taxon>
        <taxon>Phaeodactylaceae</taxon>
        <taxon>Phaeodactylum</taxon>
    </lineage>
</organism>
<feature type="signal peptide" evidence="1">
    <location>
        <begin position="1"/>
        <end position="22"/>
    </location>
</feature>
<feature type="chain" id="PRO_5002838763" evidence="1">
    <location>
        <begin position="23"/>
        <end position="304"/>
    </location>
</feature>